<evidence type="ECO:0000256" key="1">
    <source>
        <dbReference type="SAM" id="MobiDB-lite"/>
    </source>
</evidence>
<proteinExistence type="predicted"/>
<dbReference type="AlphaFoldDB" id="A0A1A3NL08"/>
<protein>
    <submittedName>
        <fullName evidence="2">Uncharacterized protein</fullName>
    </submittedName>
</protein>
<dbReference type="Proteomes" id="UP000093819">
    <property type="component" value="Unassembled WGS sequence"/>
</dbReference>
<organism evidence="2 3">
    <name type="scientific">Mycobacterium asiaticum</name>
    <dbReference type="NCBI Taxonomy" id="1790"/>
    <lineage>
        <taxon>Bacteria</taxon>
        <taxon>Bacillati</taxon>
        <taxon>Actinomycetota</taxon>
        <taxon>Actinomycetes</taxon>
        <taxon>Mycobacteriales</taxon>
        <taxon>Mycobacteriaceae</taxon>
        <taxon>Mycobacterium</taxon>
    </lineage>
</organism>
<evidence type="ECO:0000313" key="2">
    <source>
        <dbReference type="EMBL" id="OBK22511.1"/>
    </source>
</evidence>
<dbReference type="RefSeq" id="WP_065035511.1">
    <property type="nucleotide sequence ID" value="NZ_LZLR01000093.1"/>
</dbReference>
<accession>A0A1A3NL08</accession>
<feature type="region of interest" description="Disordered" evidence="1">
    <location>
        <begin position="90"/>
        <end position="116"/>
    </location>
</feature>
<dbReference type="EMBL" id="LZLR01000093">
    <property type="protein sequence ID" value="OBK22511.1"/>
    <property type="molecule type" value="Genomic_DNA"/>
</dbReference>
<evidence type="ECO:0000313" key="3">
    <source>
        <dbReference type="Proteomes" id="UP000093819"/>
    </source>
</evidence>
<name>A0A1A3NL08_MYCAS</name>
<reference evidence="2 3" key="1">
    <citation type="submission" date="2016-06" db="EMBL/GenBank/DDBJ databases">
        <authorList>
            <person name="Kjaerup R.B."/>
            <person name="Dalgaard T.S."/>
            <person name="Juul-Madsen H.R."/>
        </authorList>
    </citation>
    <scope>NUCLEOTIDE SEQUENCE [LARGE SCALE GENOMIC DNA]</scope>
    <source>
        <strain evidence="2 3">1245335.1</strain>
    </source>
</reference>
<sequence length="170" mass="18917">MSDDDIVSEEWQHAPDCAHDWQESGPCPRCEAVDAIEQALQTHSFEMLRNGSGNGECAPFPLGNPACGWSGHYSQHPRHVAEIIDSLKATGASTEPSRARSGAPWGHQLPTDIPTDGPTAEQISFARWVIRHIKGSPPNTLYWHPDDPRAWDDLKLFLRWAESEAKNRAE</sequence>
<gene>
    <name evidence="2" type="ORF">A5635_21580</name>
</gene>
<comment type="caution">
    <text evidence="2">The sequence shown here is derived from an EMBL/GenBank/DDBJ whole genome shotgun (WGS) entry which is preliminary data.</text>
</comment>